<organism evidence="1 2">
    <name type="scientific">Neobacillus cucumis</name>
    <dbReference type="NCBI Taxonomy" id="1740721"/>
    <lineage>
        <taxon>Bacteria</taxon>
        <taxon>Bacillati</taxon>
        <taxon>Bacillota</taxon>
        <taxon>Bacilli</taxon>
        <taxon>Bacillales</taxon>
        <taxon>Bacillaceae</taxon>
        <taxon>Neobacillus</taxon>
    </lineage>
</organism>
<proteinExistence type="predicted"/>
<sequence>MFDLLGPFFAGSSTVLNTKKIDKNIEILKHQDWFKRIYEDEKYHKLFFTNKYVRAYLQSNFRVKKIVRNEKNQKKFLNLLDIQLRR</sequence>
<evidence type="ECO:0000313" key="1">
    <source>
        <dbReference type="EMBL" id="PLS08623.1"/>
    </source>
</evidence>
<dbReference type="AlphaFoldDB" id="A0A2N5HSY5"/>
<comment type="caution">
    <text evidence="1">The sequence shown here is derived from an EMBL/GenBank/DDBJ whole genome shotgun (WGS) entry which is preliminary data.</text>
</comment>
<protein>
    <submittedName>
        <fullName evidence="1">Uncharacterized protein</fullName>
    </submittedName>
</protein>
<evidence type="ECO:0000313" key="2">
    <source>
        <dbReference type="Proteomes" id="UP000234950"/>
    </source>
</evidence>
<accession>A0A2N5HSY5</accession>
<name>A0A2N5HSY5_9BACI</name>
<reference evidence="1 2" key="1">
    <citation type="submission" date="2017-11" db="EMBL/GenBank/DDBJ databases">
        <title>Comparitive Functional Genomics of Dry Heat Resistant strains isolated from the Viking Spacecraft.</title>
        <authorList>
            <person name="Seuylemezian A."/>
            <person name="Cooper K."/>
            <person name="Vaishampayan P."/>
        </authorList>
    </citation>
    <scope>NUCLEOTIDE SEQUENCE [LARGE SCALE GENOMIC DNA]</scope>
    <source>
        <strain evidence="1 2">V32-6</strain>
    </source>
</reference>
<dbReference type="OrthoDB" id="2936646at2"/>
<dbReference type="EMBL" id="PGVE01000017">
    <property type="protein sequence ID" value="PLS08623.1"/>
    <property type="molecule type" value="Genomic_DNA"/>
</dbReference>
<keyword evidence="2" id="KW-1185">Reference proteome</keyword>
<gene>
    <name evidence="1" type="ORF">CVD27_02755</name>
</gene>
<dbReference type="Proteomes" id="UP000234950">
    <property type="component" value="Unassembled WGS sequence"/>
</dbReference>